<dbReference type="AlphaFoldDB" id="A0A6P4CZ85"/>
<evidence type="ECO:0000313" key="2">
    <source>
        <dbReference type="RefSeq" id="XP_015959397.1"/>
    </source>
</evidence>
<gene>
    <name evidence="2" type="primary">LOC107483279</name>
</gene>
<proteinExistence type="predicted"/>
<evidence type="ECO:0000313" key="1">
    <source>
        <dbReference type="Proteomes" id="UP000515211"/>
    </source>
</evidence>
<accession>A0A6P4CZ85</accession>
<protein>
    <submittedName>
        <fullName evidence="2">Uncharacterized protein LOC107483279</fullName>
    </submittedName>
</protein>
<organism evidence="1 2">
    <name type="scientific">Arachis duranensis</name>
    <name type="common">Wild peanut</name>
    <dbReference type="NCBI Taxonomy" id="130453"/>
    <lineage>
        <taxon>Eukaryota</taxon>
        <taxon>Viridiplantae</taxon>
        <taxon>Streptophyta</taxon>
        <taxon>Embryophyta</taxon>
        <taxon>Tracheophyta</taxon>
        <taxon>Spermatophyta</taxon>
        <taxon>Magnoliopsida</taxon>
        <taxon>eudicotyledons</taxon>
        <taxon>Gunneridae</taxon>
        <taxon>Pentapetalae</taxon>
        <taxon>rosids</taxon>
        <taxon>fabids</taxon>
        <taxon>Fabales</taxon>
        <taxon>Fabaceae</taxon>
        <taxon>Papilionoideae</taxon>
        <taxon>50 kb inversion clade</taxon>
        <taxon>dalbergioids sensu lato</taxon>
        <taxon>Dalbergieae</taxon>
        <taxon>Pterocarpus clade</taxon>
        <taxon>Arachis</taxon>
    </lineage>
</organism>
<keyword evidence="1" id="KW-1185">Reference proteome</keyword>
<dbReference type="Proteomes" id="UP000515211">
    <property type="component" value="Chromosome 4"/>
</dbReference>
<dbReference type="GeneID" id="107483279"/>
<dbReference type="RefSeq" id="XP_015959397.1">
    <property type="nucleotide sequence ID" value="XM_016103911.1"/>
</dbReference>
<reference evidence="1" key="1">
    <citation type="journal article" date="2016" name="Nat. Genet.">
        <title>The genome sequences of Arachis duranensis and Arachis ipaensis, the diploid ancestors of cultivated peanut.</title>
        <authorList>
            <person name="Bertioli D.J."/>
            <person name="Cannon S.B."/>
            <person name="Froenicke L."/>
            <person name="Huang G."/>
            <person name="Farmer A.D."/>
            <person name="Cannon E.K."/>
            <person name="Liu X."/>
            <person name="Gao D."/>
            <person name="Clevenger J."/>
            <person name="Dash S."/>
            <person name="Ren L."/>
            <person name="Moretzsohn M.C."/>
            <person name="Shirasawa K."/>
            <person name="Huang W."/>
            <person name="Vidigal B."/>
            <person name="Abernathy B."/>
            <person name="Chu Y."/>
            <person name="Niederhuth C.E."/>
            <person name="Umale P."/>
            <person name="Araujo A.C."/>
            <person name="Kozik A."/>
            <person name="Kim K.D."/>
            <person name="Burow M.D."/>
            <person name="Varshney R.K."/>
            <person name="Wang X."/>
            <person name="Zhang X."/>
            <person name="Barkley N."/>
            <person name="Guimaraes P.M."/>
            <person name="Isobe S."/>
            <person name="Guo B."/>
            <person name="Liao B."/>
            <person name="Stalker H.T."/>
            <person name="Schmitz R.J."/>
            <person name="Scheffler B.E."/>
            <person name="Leal-Bertioli S.C."/>
            <person name="Xun X."/>
            <person name="Jackson S.A."/>
            <person name="Michelmore R."/>
            <person name="Ozias-Akins P."/>
        </authorList>
    </citation>
    <scope>NUCLEOTIDE SEQUENCE [LARGE SCALE GENOMIC DNA]</scope>
    <source>
        <strain evidence="1">cv. V14167</strain>
    </source>
</reference>
<name>A0A6P4CZ85_ARADU</name>
<reference evidence="2" key="2">
    <citation type="submission" date="2025-08" db="UniProtKB">
        <authorList>
            <consortium name="RefSeq"/>
        </authorList>
    </citation>
    <scope>IDENTIFICATION</scope>
    <source>
        <tissue evidence="2">Whole plant</tissue>
    </source>
</reference>
<sequence length="272" mass="32095">MLYNEEEDDIMAILQEHNEEIAQKRRLAKQKAKARRSTPKIHKKVDFKKIDDMVGNGDYDGIVEARRRALVVFYEKWYVRKELHWNQMSRSRHARNMDRNTRYFHNLASARRGNNRIDAFIINGRLIRNQVRIKIVVIEFYKNLYHQKKSLMVGFRDGLVKMISEDDAFTLELLPTPREVREAVWDYDSFKTPSSDGYNINFIKKCWDEISAEFTVVVLGFFQSSKLPTDATVTWVALVPKFIGVKEIKDFRSIRMMGCVYKVISKVLVRSM</sequence>
<dbReference type="KEGG" id="adu:107483279"/>